<name>A0A7W9SHD2_9FIRM</name>
<protein>
    <submittedName>
        <fullName evidence="7">Stage V sporulation protein B</fullName>
    </submittedName>
</protein>
<feature type="transmembrane region" description="Helical" evidence="6">
    <location>
        <begin position="20"/>
        <end position="40"/>
    </location>
</feature>
<dbReference type="PANTHER" id="PTHR30250:SF21">
    <property type="entry name" value="LIPID II FLIPPASE MURJ"/>
    <property type="match status" value="1"/>
</dbReference>
<sequence length="559" mass="61511">MREGRRQVSTKRRSSGNNFVLQGSLLAVAGILVRLIGMVYRIPLSAIISDEGNGYYTSAFSIYTLLLILSSYSMPIAISKLISQNLAAKRFKNTERVLRVSFVYASIMGAVMAFVLFFGADAIAGALKKPFASYALRALAPTVWIMAYLGLLRGYFQGMGNMIPTAISQILEQIANAVFSVLMAYLLFAKGKEANLLYNNTEYSYAFGAMGGAIGTGVGAFIALLFFLMLYSYQRPRLRKRAKKDSSMVESYERSALLLFSTMVPILISSTVYNISSVLDDYFYSSIMTKLQIPTKRIVMEWGIFGEYHILFNIPVALANALSSSLIPSLTAAVASHDRKKTLGQIQTSIRFSMLIAVPCTVGMCILAEPLCRMLFPGKNVMLLINVTRIGALAVLFYSLSTISNAILQGLGHLNLPLKHSVISLVFHLASLLLLLYGKTGIYGVVVSNILFAIMMCILNQAAIKRHTRCVIDWGKTIGYPILASLIMGIFAFGCYFLIHFLLPEKLGKGRIGSALSLLPAIFVAVVLYFGSLLKMNAFSKEDLDEMPMGGRLKRFIKD</sequence>
<dbReference type="CDD" id="cd13124">
    <property type="entry name" value="MATE_SpoVB_like"/>
    <property type="match status" value="1"/>
</dbReference>
<feature type="transmembrane region" description="Helical" evidence="6">
    <location>
        <begin position="515"/>
        <end position="534"/>
    </location>
</feature>
<keyword evidence="2" id="KW-1003">Cell membrane</keyword>
<feature type="transmembrane region" description="Helical" evidence="6">
    <location>
        <begin position="310"/>
        <end position="334"/>
    </location>
</feature>
<proteinExistence type="predicted"/>
<feature type="transmembrane region" description="Helical" evidence="6">
    <location>
        <begin position="420"/>
        <end position="436"/>
    </location>
</feature>
<dbReference type="EMBL" id="JACHHH010000006">
    <property type="protein sequence ID" value="MBB6041410.1"/>
    <property type="molecule type" value="Genomic_DNA"/>
</dbReference>
<evidence type="ECO:0000256" key="2">
    <source>
        <dbReference type="ARBA" id="ARBA00022475"/>
    </source>
</evidence>
<dbReference type="GO" id="GO:0005886">
    <property type="term" value="C:plasma membrane"/>
    <property type="evidence" value="ECO:0007669"/>
    <property type="project" value="UniProtKB-SubCell"/>
</dbReference>
<evidence type="ECO:0000256" key="5">
    <source>
        <dbReference type="ARBA" id="ARBA00023136"/>
    </source>
</evidence>
<keyword evidence="3 6" id="KW-0812">Transmembrane</keyword>
<reference evidence="7 8" key="1">
    <citation type="submission" date="2020-08" db="EMBL/GenBank/DDBJ databases">
        <title>Genomic Encyclopedia of Type Strains, Phase IV (KMG-IV): sequencing the most valuable type-strain genomes for metagenomic binning, comparative biology and taxonomic classification.</title>
        <authorList>
            <person name="Goeker M."/>
        </authorList>
    </citation>
    <scope>NUCLEOTIDE SEQUENCE [LARGE SCALE GENOMIC DNA]</scope>
    <source>
        <strain evidence="7 8">DSM 17245</strain>
    </source>
</reference>
<feature type="transmembrane region" description="Helical" evidence="6">
    <location>
        <begin position="355"/>
        <end position="376"/>
    </location>
</feature>
<dbReference type="RefSeq" id="WP_183684030.1">
    <property type="nucleotide sequence ID" value="NZ_JACHHH010000006.1"/>
</dbReference>
<accession>A0A7W9SHD2</accession>
<feature type="transmembrane region" description="Helical" evidence="6">
    <location>
        <begin position="254"/>
        <end position="275"/>
    </location>
</feature>
<feature type="transmembrane region" description="Helical" evidence="6">
    <location>
        <begin position="208"/>
        <end position="233"/>
    </location>
</feature>
<feature type="transmembrane region" description="Helical" evidence="6">
    <location>
        <begin position="442"/>
        <end position="459"/>
    </location>
</feature>
<dbReference type="AlphaFoldDB" id="A0A7W9SHD2"/>
<evidence type="ECO:0000256" key="6">
    <source>
        <dbReference type="SAM" id="Phobius"/>
    </source>
</evidence>
<evidence type="ECO:0000256" key="1">
    <source>
        <dbReference type="ARBA" id="ARBA00004651"/>
    </source>
</evidence>
<feature type="transmembrane region" description="Helical" evidence="6">
    <location>
        <begin position="382"/>
        <end position="408"/>
    </location>
</feature>
<dbReference type="PIRSF" id="PIRSF038958">
    <property type="entry name" value="PG_synth_SpoVB"/>
    <property type="match status" value="1"/>
</dbReference>
<dbReference type="PANTHER" id="PTHR30250">
    <property type="entry name" value="PST FAMILY PREDICTED COLANIC ACID TRANSPORTER"/>
    <property type="match status" value="1"/>
</dbReference>
<feature type="transmembrane region" description="Helical" evidence="6">
    <location>
        <begin position="102"/>
        <end position="125"/>
    </location>
</feature>
<feature type="transmembrane region" description="Helical" evidence="6">
    <location>
        <begin position="60"/>
        <end position="82"/>
    </location>
</feature>
<evidence type="ECO:0000256" key="3">
    <source>
        <dbReference type="ARBA" id="ARBA00022692"/>
    </source>
</evidence>
<evidence type="ECO:0000256" key="4">
    <source>
        <dbReference type="ARBA" id="ARBA00022989"/>
    </source>
</evidence>
<comment type="subcellular location">
    <subcellularLocation>
        <location evidence="1">Cell membrane</location>
        <topology evidence="1">Multi-pass membrane protein</topology>
    </subcellularLocation>
</comment>
<feature type="transmembrane region" description="Helical" evidence="6">
    <location>
        <begin position="480"/>
        <end position="503"/>
    </location>
</feature>
<dbReference type="Proteomes" id="UP000522163">
    <property type="component" value="Unassembled WGS sequence"/>
</dbReference>
<gene>
    <name evidence="7" type="ORF">HNQ46_001390</name>
</gene>
<dbReference type="Pfam" id="PF01943">
    <property type="entry name" value="Polysacc_synt"/>
    <property type="match status" value="1"/>
</dbReference>
<dbReference type="InterPro" id="IPR024923">
    <property type="entry name" value="PG_synth_SpoVB"/>
</dbReference>
<keyword evidence="4 6" id="KW-1133">Transmembrane helix</keyword>
<keyword evidence="5 6" id="KW-0472">Membrane</keyword>
<evidence type="ECO:0000313" key="8">
    <source>
        <dbReference type="Proteomes" id="UP000522163"/>
    </source>
</evidence>
<comment type="caution">
    <text evidence="7">The sequence shown here is derived from an EMBL/GenBank/DDBJ whole genome shotgun (WGS) entry which is preliminary data.</text>
</comment>
<dbReference type="InterPro" id="IPR050833">
    <property type="entry name" value="Poly_Biosynth_Transport"/>
</dbReference>
<feature type="transmembrane region" description="Helical" evidence="6">
    <location>
        <begin position="170"/>
        <end position="188"/>
    </location>
</feature>
<dbReference type="InterPro" id="IPR002797">
    <property type="entry name" value="Polysacc_synth"/>
</dbReference>
<organism evidence="7 8">
    <name type="scientific">Oribacterium sinus</name>
    <dbReference type="NCBI Taxonomy" id="237576"/>
    <lineage>
        <taxon>Bacteria</taxon>
        <taxon>Bacillati</taxon>
        <taxon>Bacillota</taxon>
        <taxon>Clostridia</taxon>
        <taxon>Lachnospirales</taxon>
        <taxon>Lachnospiraceae</taxon>
        <taxon>Oribacterium</taxon>
    </lineage>
</organism>
<evidence type="ECO:0000313" key="7">
    <source>
        <dbReference type="EMBL" id="MBB6041410.1"/>
    </source>
</evidence>
<feature type="transmembrane region" description="Helical" evidence="6">
    <location>
        <begin position="131"/>
        <end position="149"/>
    </location>
</feature>
<dbReference type="GeneID" id="85014929"/>